<keyword evidence="8" id="KW-1185">Reference proteome</keyword>
<dbReference type="RefSeq" id="XP_018003544.1">
    <property type="nucleotide sequence ID" value="XM_018147145.1"/>
</dbReference>
<comment type="subcellular location">
    <subcellularLocation>
        <location evidence="1">Membrane</location>
        <topology evidence="1">Multi-pass membrane protein</topology>
    </subcellularLocation>
</comment>
<dbReference type="Proteomes" id="UP000038010">
    <property type="component" value="Unassembled WGS sequence"/>
</dbReference>
<proteinExistence type="predicted"/>
<protein>
    <submittedName>
        <fullName evidence="7">Major facilitator superfamily domain-containing protein 7</fullName>
    </submittedName>
</protein>
<accession>A0A0N0NQ75</accession>
<dbReference type="EMBL" id="LFJN01000005">
    <property type="protein sequence ID" value="KPI43581.1"/>
    <property type="molecule type" value="Genomic_DNA"/>
</dbReference>
<gene>
    <name evidence="7" type="ORF">AB675_6825</name>
</gene>
<feature type="transmembrane region" description="Helical" evidence="6">
    <location>
        <begin position="103"/>
        <end position="125"/>
    </location>
</feature>
<dbReference type="GO" id="GO:0016020">
    <property type="term" value="C:membrane"/>
    <property type="evidence" value="ECO:0007669"/>
    <property type="project" value="UniProtKB-SubCell"/>
</dbReference>
<dbReference type="InterPro" id="IPR049680">
    <property type="entry name" value="FLVCR1-2_SLC49-like"/>
</dbReference>
<evidence type="ECO:0000256" key="1">
    <source>
        <dbReference type="ARBA" id="ARBA00004141"/>
    </source>
</evidence>
<feature type="transmembrane region" description="Helical" evidence="6">
    <location>
        <begin position="331"/>
        <end position="351"/>
    </location>
</feature>
<keyword evidence="3 6" id="KW-1133">Transmembrane helix</keyword>
<dbReference type="OrthoDB" id="422206at2759"/>
<keyword evidence="2 6" id="KW-0812">Transmembrane</keyword>
<evidence type="ECO:0000313" key="8">
    <source>
        <dbReference type="Proteomes" id="UP000038010"/>
    </source>
</evidence>
<feature type="transmembrane region" description="Helical" evidence="6">
    <location>
        <begin position="65"/>
        <end position="83"/>
    </location>
</feature>
<name>A0A0N0NQ75_9EURO</name>
<keyword evidence="4 6" id="KW-0472">Membrane</keyword>
<dbReference type="SUPFAM" id="SSF103473">
    <property type="entry name" value="MFS general substrate transporter"/>
    <property type="match status" value="1"/>
</dbReference>
<feature type="transmembrane region" description="Helical" evidence="6">
    <location>
        <begin position="132"/>
        <end position="151"/>
    </location>
</feature>
<dbReference type="AlphaFoldDB" id="A0A0N0NQ75"/>
<evidence type="ECO:0000256" key="6">
    <source>
        <dbReference type="SAM" id="Phobius"/>
    </source>
</evidence>
<sequence length="495" mass="53189">MFSKTPKVNERESATSSSSHAAVDRNGASPPAQRESHDRLPPLDRTLSRLTTASTVEYRVYKRRWLGLVQLALLNIVISWDWITFAAVSSSAATYFSTSETNINWASTAFLFAFVVATPFTSWTLHRHGPKLSIMAAAVLTLVGNGIKYGGTASHQLGVMMLGQMVIGVAQPFALSSATSYSNLWFTPSGQQPHHISRLVGFVAIISASVSAFSLFVPGQPPTPPSAASASTSHITGPYPNEDSNGNPLNSKSSLLKDLHTLTHSLEFYLIFLPFTVYVGFFNAFSSLINQILEPYSFSEDNAGIAGAILIVVGLLTAAVSSPIIDRTHAYLTMIRICVPLIAIAYVVLIFAPPTKSLAFVFVVCAALGAASFGLVPVALEFLVEMHYPLGPELGSSLCWCGGQLLGGIFIVIMDKLKGGIGGPEDNMQRALIFQAVIAVAVAPLPVCLGLFGRGDKVRRRRWEVDREGAGSGEVRVEDGEEDQERLRGSGSLRI</sequence>
<feature type="region of interest" description="Disordered" evidence="5">
    <location>
        <begin position="469"/>
        <end position="495"/>
    </location>
</feature>
<feature type="transmembrane region" description="Helical" evidence="6">
    <location>
        <begin position="157"/>
        <end position="175"/>
    </location>
</feature>
<dbReference type="InterPro" id="IPR011701">
    <property type="entry name" value="MFS"/>
</dbReference>
<evidence type="ECO:0000256" key="5">
    <source>
        <dbReference type="SAM" id="MobiDB-lite"/>
    </source>
</evidence>
<feature type="transmembrane region" description="Helical" evidence="6">
    <location>
        <begin position="358"/>
        <end position="380"/>
    </location>
</feature>
<evidence type="ECO:0000256" key="3">
    <source>
        <dbReference type="ARBA" id="ARBA00022989"/>
    </source>
</evidence>
<dbReference type="PANTHER" id="PTHR10924:SF6">
    <property type="entry name" value="SOLUTE CARRIER FAMILY 49 MEMBER A3"/>
    <property type="match status" value="1"/>
</dbReference>
<organism evidence="7 8">
    <name type="scientific">Cyphellophora attinorum</name>
    <dbReference type="NCBI Taxonomy" id="1664694"/>
    <lineage>
        <taxon>Eukaryota</taxon>
        <taxon>Fungi</taxon>
        <taxon>Dikarya</taxon>
        <taxon>Ascomycota</taxon>
        <taxon>Pezizomycotina</taxon>
        <taxon>Eurotiomycetes</taxon>
        <taxon>Chaetothyriomycetidae</taxon>
        <taxon>Chaetothyriales</taxon>
        <taxon>Cyphellophoraceae</taxon>
        <taxon>Cyphellophora</taxon>
    </lineage>
</organism>
<dbReference type="Gene3D" id="1.20.1250.20">
    <property type="entry name" value="MFS general substrate transporter like domains"/>
    <property type="match status" value="2"/>
</dbReference>
<feature type="transmembrane region" description="Helical" evidence="6">
    <location>
        <begin position="196"/>
        <end position="217"/>
    </location>
</feature>
<evidence type="ECO:0000313" key="7">
    <source>
        <dbReference type="EMBL" id="KPI43581.1"/>
    </source>
</evidence>
<feature type="transmembrane region" description="Helical" evidence="6">
    <location>
        <begin position="432"/>
        <end position="452"/>
    </location>
</feature>
<feature type="transmembrane region" description="Helical" evidence="6">
    <location>
        <begin position="305"/>
        <end position="325"/>
    </location>
</feature>
<dbReference type="PANTHER" id="PTHR10924">
    <property type="entry name" value="MAJOR FACILITATOR SUPERFAMILY PROTEIN-RELATED"/>
    <property type="match status" value="1"/>
</dbReference>
<dbReference type="Pfam" id="PF07690">
    <property type="entry name" value="MFS_1"/>
    <property type="match status" value="1"/>
</dbReference>
<dbReference type="GeneID" id="28739025"/>
<dbReference type="VEuPathDB" id="FungiDB:AB675_6825"/>
<comment type="caution">
    <text evidence="7">The sequence shown here is derived from an EMBL/GenBank/DDBJ whole genome shotgun (WGS) entry which is preliminary data.</text>
</comment>
<dbReference type="InterPro" id="IPR036259">
    <property type="entry name" value="MFS_trans_sf"/>
</dbReference>
<feature type="transmembrane region" description="Helical" evidence="6">
    <location>
        <begin position="268"/>
        <end position="293"/>
    </location>
</feature>
<evidence type="ECO:0000256" key="4">
    <source>
        <dbReference type="ARBA" id="ARBA00023136"/>
    </source>
</evidence>
<reference evidence="7 8" key="1">
    <citation type="submission" date="2015-06" db="EMBL/GenBank/DDBJ databases">
        <title>Draft genome of the ant-associated black yeast Phialophora attae CBS 131958.</title>
        <authorList>
            <person name="Moreno L.F."/>
            <person name="Stielow B.J."/>
            <person name="de Hoog S."/>
            <person name="Vicente V.A."/>
            <person name="Weiss V.A."/>
            <person name="de Vries M."/>
            <person name="Cruz L.M."/>
            <person name="Souza E.M."/>
        </authorList>
    </citation>
    <scope>NUCLEOTIDE SEQUENCE [LARGE SCALE GENOMIC DNA]</scope>
    <source>
        <strain evidence="7 8">CBS 131958</strain>
    </source>
</reference>
<feature type="region of interest" description="Disordered" evidence="5">
    <location>
        <begin position="224"/>
        <end position="247"/>
    </location>
</feature>
<feature type="region of interest" description="Disordered" evidence="5">
    <location>
        <begin position="1"/>
        <end position="41"/>
    </location>
</feature>
<dbReference type="GO" id="GO:0022857">
    <property type="term" value="F:transmembrane transporter activity"/>
    <property type="evidence" value="ECO:0007669"/>
    <property type="project" value="InterPro"/>
</dbReference>
<evidence type="ECO:0000256" key="2">
    <source>
        <dbReference type="ARBA" id="ARBA00022692"/>
    </source>
</evidence>